<dbReference type="EMBL" id="PJQY01003227">
    <property type="protein sequence ID" value="PQM39210.1"/>
    <property type="molecule type" value="Genomic_DNA"/>
</dbReference>
<proteinExistence type="predicted"/>
<accession>A0A314UP21</accession>
<comment type="caution">
    <text evidence="1">The sequence shown here is derived from an EMBL/GenBank/DDBJ whole genome shotgun (WGS) entry which is preliminary data.</text>
</comment>
<evidence type="ECO:0000313" key="2">
    <source>
        <dbReference type="Proteomes" id="UP000250321"/>
    </source>
</evidence>
<evidence type="ECO:0000313" key="1">
    <source>
        <dbReference type="EMBL" id="PQM39210.1"/>
    </source>
</evidence>
<name>A0A314UP21_PRUYE</name>
<organism evidence="1 2">
    <name type="scientific">Prunus yedoensis var. nudiflora</name>
    <dbReference type="NCBI Taxonomy" id="2094558"/>
    <lineage>
        <taxon>Eukaryota</taxon>
        <taxon>Viridiplantae</taxon>
        <taxon>Streptophyta</taxon>
        <taxon>Embryophyta</taxon>
        <taxon>Tracheophyta</taxon>
        <taxon>Spermatophyta</taxon>
        <taxon>Magnoliopsida</taxon>
        <taxon>eudicotyledons</taxon>
        <taxon>Gunneridae</taxon>
        <taxon>Pentapetalae</taxon>
        <taxon>rosids</taxon>
        <taxon>fabids</taxon>
        <taxon>Rosales</taxon>
        <taxon>Rosaceae</taxon>
        <taxon>Amygdaloideae</taxon>
        <taxon>Amygdaleae</taxon>
        <taxon>Prunus</taxon>
    </lineage>
</organism>
<reference evidence="1 2" key="1">
    <citation type="submission" date="2018-02" db="EMBL/GenBank/DDBJ databases">
        <title>Draft genome of wild Prunus yedoensis var. nudiflora.</title>
        <authorList>
            <person name="Baek S."/>
            <person name="Kim J.-H."/>
            <person name="Choi K."/>
            <person name="Kim G.-B."/>
            <person name="Cho A."/>
            <person name="Jang H."/>
            <person name="Shin C.-H."/>
            <person name="Yu H.-J."/>
            <person name="Mun J.-H."/>
        </authorList>
    </citation>
    <scope>NUCLEOTIDE SEQUENCE [LARGE SCALE GENOMIC DNA]</scope>
    <source>
        <strain evidence="2">cv. Jeju island</strain>
        <tissue evidence="1">Leaf</tissue>
    </source>
</reference>
<gene>
    <name evidence="1" type="ORF">Pyn_02933</name>
</gene>
<keyword evidence="2" id="KW-1185">Reference proteome</keyword>
<protein>
    <submittedName>
        <fullName evidence="1">Uncharacterized protein</fullName>
    </submittedName>
</protein>
<dbReference type="Proteomes" id="UP000250321">
    <property type="component" value="Unassembled WGS sequence"/>
</dbReference>
<dbReference type="AlphaFoldDB" id="A0A314UP21"/>
<sequence>MKQLVSTVEQILGYNFKNKRLLGRSSDPLLLHRIGIVGEFTEAISGQDEMPLVHRGSVDSQVLRFLQILVCD</sequence>